<name>A0ABR8S1G1_9MICO</name>
<dbReference type="PANTHER" id="PTHR30582">
    <property type="entry name" value="L,D-TRANSPEPTIDASE"/>
    <property type="match status" value="1"/>
</dbReference>
<keyword evidence="11" id="KW-1185">Reference proteome</keyword>
<proteinExistence type="predicted"/>
<evidence type="ECO:0000256" key="6">
    <source>
        <dbReference type="PROSITE-ProRule" id="PRU01373"/>
    </source>
</evidence>
<organism evidence="10 11">
    <name type="scientific">Microbacterium pullorum</name>
    <dbReference type="NCBI Taxonomy" id="2762236"/>
    <lineage>
        <taxon>Bacteria</taxon>
        <taxon>Bacillati</taxon>
        <taxon>Actinomycetota</taxon>
        <taxon>Actinomycetes</taxon>
        <taxon>Micrococcales</taxon>
        <taxon>Microbacteriaceae</taxon>
        <taxon>Microbacterium</taxon>
    </lineage>
</organism>
<evidence type="ECO:0000313" key="11">
    <source>
        <dbReference type="Proteomes" id="UP000648352"/>
    </source>
</evidence>
<dbReference type="CDD" id="cd16913">
    <property type="entry name" value="YkuD_like"/>
    <property type="match status" value="1"/>
</dbReference>
<evidence type="ECO:0000256" key="4">
    <source>
        <dbReference type="ARBA" id="ARBA00022984"/>
    </source>
</evidence>
<evidence type="ECO:0000256" key="8">
    <source>
        <dbReference type="SAM" id="Phobius"/>
    </source>
</evidence>
<dbReference type="RefSeq" id="WP_191718497.1">
    <property type="nucleotide sequence ID" value="NZ_JACSQP010000003.1"/>
</dbReference>
<keyword evidence="3 6" id="KW-0133">Cell shape</keyword>
<keyword evidence="2" id="KW-0808">Transferase</keyword>
<evidence type="ECO:0000256" key="2">
    <source>
        <dbReference type="ARBA" id="ARBA00022679"/>
    </source>
</evidence>
<keyword evidence="8" id="KW-0812">Transmembrane</keyword>
<evidence type="ECO:0000313" key="10">
    <source>
        <dbReference type="EMBL" id="MBD7957325.1"/>
    </source>
</evidence>
<keyword evidence="5 6" id="KW-0961">Cell wall biogenesis/degradation</keyword>
<dbReference type="Gene3D" id="2.40.440.10">
    <property type="entry name" value="L,D-transpeptidase catalytic domain-like"/>
    <property type="match status" value="1"/>
</dbReference>
<protein>
    <submittedName>
        <fullName evidence="10">L,D-transpeptidase family protein</fullName>
    </submittedName>
</protein>
<keyword evidence="8" id="KW-0472">Membrane</keyword>
<evidence type="ECO:0000256" key="5">
    <source>
        <dbReference type="ARBA" id="ARBA00023316"/>
    </source>
</evidence>
<evidence type="ECO:0000256" key="7">
    <source>
        <dbReference type="SAM" id="MobiDB-lite"/>
    </source>
</evidence>
<keyword evidence="8" id="KW-1133">Transmembrane helix</keyword>
<gene>
    <name evidence="10" type="ORF">H9651_06715</name>
</gene>
<dbReference type="Pfam" id="PF03734">
    <property type="entry name" value="YkuD"/>
    <property type="match status" value="1"/>
</dbReference>
<keyword evidence="4 6" id="KW-0573">Peptidoglycan synthesis</keyword>
<dbReference type="InterPro" id="IPR038063">
    <property type="entry name" value="Transpep_catalytic_dom"/>
</dbReference>
<dbReference type="PROSITE" id="PS52029">
    <property type="entry name" value="LD_TPASE"/>
    <property type="match status" value="1"/>
</dbReference>
<dbReference type="InterPro" id="IPR005490">
    <property type="entry name" value="LD_TPept_cat_dom"/>
</dbReference>
<dbReference type="InterPro" id="IPR022029">
    <property type="entry name" value="YoaR-like_PG-bd"/>
</dbReference>
<comment type="pathway">
    <text evidence="1 6">Cell wall biogenesis; peptidoglycan biosynthesis.</text>
</comment>
<reference evidence="10 11" key="1">
    <citation type="submission" date="2020-08" db="EMBL/GenBank/DDBJ databases">
        <title>A Genomic Blueprint of the Chicken Gut Microbiome.</title>
        <authorList>
            <person name="Gilroy R."/>
            <person name="Ravi A."/>
            <person name="Getino M."/>
            <person name="Pursley I."/>
            <person name="Horton D.L."/>
            <person name="Alikhan N.-F."/>
            <person name="Baker D."/>
            <person name="Gharbi K."/>
            <person name="Hall N."/>
            <person name="Watson M."/>
            <person name="Adriaenssens E.M."/>
            <person name="Foster-Nyarko E."/>
            <person name="Jarju S."/>
            <person name="Secka A."/>
            <person name="Antonio M."/>
            <person name="Oren A."/>
            <person name="Chaudhuri R."/>
            <person name="La Ragione R.M."/>
            <person name="Hildebrand F."/>
            <person name="Pallen M.J."/>
        </authorList>
    </citation>
    <scope>NUCLEOTIDE SEQUENCE [LARGE SCALE GENOMIC DNA]</scope>
    <source>
        <strain evidence="10 11">Sa4CUA7</strain>
    </source>
</reference>
<evidence type="ECO:0000259" key="9">
    <source>
        <dbReference type="PROSITE" id="PS52029"/>
    </source>
</evidence>
<dbReference type="EMBL" id="JACSQP010000003">
    <property type="protein sequence ID" value="MBD7957325.1"/>
    <property type="molecule type" value="Genomic_DNA"/>
</dbReference>
<feature type="transmembrane region" description="Helical" evidence="8">
    <location>
        <begin position="52"/>
        <end position="75"/>
    </location>
</feature>
<dbReference type="SUPFAM" id="SSF141523">
    <property type="entry name" value="L,D-transpeptidase catalytic domain-like"/>
    <property type="match status" value="1"/>
</dbReference>
<dbReference type="PANTHER" id="PTHR30582:SF2">
    <property type="entry name" value="L,D-TRANSPEPTIDASE YCIB-RELATED"/>
    <property type="match status" value="1"/>
</dbReference>
<sequence>MTDVVTRTDIDESDDATADDSPTLALGATGHDDGGGEAQWAPAEPARKKRRLGLWIGIPVGVAALGAVAASFMLIAPGTTVAGVPVGLLTPGAAGQAIAERLESTEIVVGGGQSVSAADLGAQLDAREMATAAFETRPAWNVTQWFGDPVPATVTIDPALTAAALQTAAPDLYTVPTDAALTFDPASQTYVVTPAVDGEGVDPAAVEAGLQQALDDGATTVVLDEPALAPVAPLTTTESAQGSADVLNAMLDTAGFYVGEERTVPIDRAVLASWITLSTGEDGTVEFTADPAAIQPVVDTLPGLVDRAAVDATVITNTAGEHLWDIQAGQAGRALETTDGIAAGFADQLADGNAVYALPVKETEFQTTALARTIDVNLSAQRVTLYENGAAVDSWLVSTGKQGAPTYTGNYTINSMYPMQTLYGTYRGPNGEPRGPYVQPDVKWMMYFNGGQAFHGVYWHSKWGTPSSHGCVGMPEWRAAQLYDWAAPGVEVSIHY</sequence>
<feature type="region of interest" description="Disordered" evidence="7">
    <location>
        <begin position="1"/>
        <end position="44"/>
    </location>
</feature>
<accession>A0ABR8S1G1</accession>
<comment type="caution">
    <text evidence="10">The sequence shown here is derived from an EMBL/GenBank/DDBJ whole genome shotgun (WGS) entry which is preliminary data.</text>
</comment>
<dbReference type="Proteomes" id="UP000648352">
    <property type="component" value="Unassembled WGS sequence"/>
</dbReference>
<feature type="compositionally biased region" description="Basic and acidic residues" evidence="7">
    <location>
        <begin position="1"/>
        <end position="10"/>
    </location>
</feature>
<evidence type="ECO:0000256" key="3">
    <source>
        <dbReference type="ARBA" id="ARBA00022960"/>
    </source>
</evidence>
<evidence type="ECO:0000256" key="1">
    <source>
        <dbReference type="ARBA" id="ARBA00004752"/>
    </source>
</evidence>
<dbReference type="Pfam" id="PF12229">
    <property type="entry name" value="PG_binding_4"/>
    <property type="match status" value="1"/>
</dbReference>
<feature type="active site" description="Nucleophile" evidence="6">
    <location>
        <position position="471"/>
    </location>
</feature>
<feature type="domain" description="L,D-TPase catalytic" evidence="9">
    <location>
        <begin position="372"/>
        <end position="495"/>
    </location>
</feature>
<dbReference type="InterPro" id="IPR050979">
    <property type="entry name" value="LD-transpeptidase"/>
</dbReference>
<feature type="active site" description="Proton donor/acceptor" evidence="6">
    <location>
        <position position="455"/>
    </location>
</feature>